<dbReference type="Proteomes" id="UP000821837">
    <property type="component" value="Unassembled WGS sequence"/>
</dbReference>
<name>A0A9D4PKH3_RHISA</name>
<proteinExistence type="predicted"/>
<protein>
    <submittedName>
        <fullName evidence="1">Uncharacterized protein</fullName>
    </submittedName>
</protein>
<dbReference type="EMBL" id="JABSTV010001253">
    <property type="protein sequence ID" value="KAH7944494.1"/>
    <property type="molecule type" value="Genomic_DNA"/>
</dbReference>
<accession>A0A9D4PKH3</accession>
<dbReference type="AlphaFoldDB" id="A0A9D4PKH3"/>
<evidence type="ECO:0000313" key="2">
    <source>
        <dbReference type="Proteomes" id="UP000821837"/>
    </source>
</evidence>
<reference evidence="1" key="1">
    <citation type="journal article" date="2020" name="Cell">
        <title>Large-Scale Comparative Analyses of Tick Genomes Elucidate Their Genetic Diversity and Vector Capacities.</title>
        <authorList>
            <consortium name="Tick Genome and Microbiome Consortium (TIGMIC)"/>
            <person name="Jia N."/>
            <person name="Wang J."/>
            <person name="Shi W."/>
            <person name="Du L."/>
            <person name="Sun Y."/>
            <person name="Zhan W."/>
            <person name="Jiang J.F."/>
            <person name="Wang Q."/>
            <person name="Zhang B."/>
            <person name="Ji P."/>
            <person name="Bell-Sakyi L."/>
            <person name="Cui X.M."/>
            <person name="Yuan T.T."/>
            <person name="Jiang B.G."/>
            <person name="Yang W.F."/>
            <person name="Lam T.T."/>
            <person name="Chang Q.C."/>
            <person name="Ding S.J."/>
            <person name="Wang X.J."/>
            <person name="Zhu J.G."/>
            <person name="Ruan X.D."/>
            <person name="Zhao L."/>
            <person name="Wei J.T."/>
            <person name="Ye R.Z."/>
            <person name="Que T.C."/>
            <person name="Du C.H."/>
            <person name="Zhou Y.H."/>
            <person name="Cheng J.X."/>
            <person name="Dai P.F."/>
            <person name="Guo W.B."/>
            <person name="Han X.H."/>
            <person name="Huang E.J."/>
            <person name="Li L.F."/>
            <person name="Wei W."/>
            <person name="Gao Y.C."/>
            <person name="Liu J.Z."/>
            <person name="Shao H.Z."/>
            <person name="Wang X."/>
            <person name="Wang C.C."/>
            <person name="Yang T.C."/>
            <person name="Huo Q.B."/>
            <person name="Li W."/>
            <person name="Chen H.Y."/>
            <person name="Chen S.E."/>
            <person name="Zhou L.G."/>
            <person name="Ni X.B."/>
            <person name="Tian J.H."/>
            <person name="Sheng Y."/>
            <person name="Liu T."/>
            <person name="Pan Y.S."/>
            <person name="Xia L.Y."/>
            <person name="Li J."/>
            <person name="Zhao F."/>
            <person name="Cao W.C."/>
        </authorList>
    </citation>
    <scope>NUCLEOTIDE SEQUENCE</scope>
    <source>
        <strain evidence="1">Rsan-2018</strain>
    </source>
</reference>
<organism evidence="1 2">
    <name type="scientific">Rhipicephalus sanguineus</name>
    <name type="common">Brown dog tick</name>
    <name type="synonym">Ixodes sanguineus</name>
    <dbReference type="NCBI Taxonomy" id="34632"/>
    <lineage>
        <taxon>Eukaryota</taxon>
        <taxon>Metazoa</taxon>
        <taxon>Ecdysozoa</taxon>
        <taxon>Arthropoda</taxon>
        <taxon>Chelicerata</taxon>
        <taxon>Arachnida</taxon>
        <taxon>Acari</taxon>
        <taxon>Parasitiformes</taxon>
        <taxon>Ixodida</taxon>
        <taxon>Ixodoidea</taxon>
        <taxon>Ixodidae</taxon>
        <taxon>Rhipicephalinae</taxon>
        <taxon>Rhipicephalus</taxon>
        <taxon>Rhipicephalus</taxon>
    </lineage>
</organism>
<reference evidence="1" key="2">
    <citation type="submission" date="2021-09" db="EMBL/GenBank/DDBJ databases">
        <authorList>
            <person name="Jia N."/>
            <person name="Wang J."/>
            <person name="Shi W."/>
            <person name="Du L."/>
            <person name="Sun Y."/>
            <person name="Zhan W."/>
            <person name="Jiang J."/>
            <person name="Wang Q."/>
            <person name="Zhang B."/>
            <person name="Ji P."/>
            <person name="Sakyi L.B."/>
            <person name="Cui X."/>
            <person name="Yuan T."/>
            <person name="Jiang B."/>
            <person name="Yang W."/>
            <person name="Lam T.T.-Y."/>
            <person name="Chang Q."/>
            <person name="Ding S."/>
            <person name="Wang X."/>
            <person name="Zhu J."/>
            <person name="Ruan X."/>
            <person name="Zhao L."/>
            <person name="Wei J."/>
            <person name="Que T."/>
            <person name="Du C."/>
            <person name="Cheng J."/>
            <person name="Dai P."/>
            <person name="Han X."/>
            <person name="Huang E."/>
            <person name="Gao Y."/>
            <person name="Liu J."/>
            <person name="Shao H."/>
            <person name="Ye R."/>
            <person name="Li L."/>
            <person name="Wei W."/>
            <person name="Wang X."/>
            <person name="Wang C."/>
            <person name="Huo Q."/>
            <person name="Li W."/>
            <person name="Guo W."/>
            <person name="Chen H."/>
            <person name="Chen S."/>
            <person name="Zhou L."/>
            <person name="Zhou L."/>
            <person name="Ni X."/>
            <person name="Tian J."/>
            <person name="Zhou Y."/>
            <person name="Sheng Y."/>
            <person name="Liu T."/>
            <person name="Pan Y."/>
            <person name="Xia L."/>
            <person name="Li J."/>
            <person name="Zhao F."/>
            <person name="Cao W."/>
        </authorList>
    </citation>
    <scope>NUCLEOTIDE SEQUENCE</scope>
    <source>
        <strain evidence="1">Rsan-2018</strain>
        <tissue evidence="1">Larvae</tissue>
    </source>
</reference>
<keyword evidence="2" id="KW-1185">Reference proteome</keyword>
<sequence length="138" mass="15172">MPHAGTASLLRGQQLALESRCSAQPLIIARLTVETPHLSSAELTVETPPRDPRCSRQGVEQQARPCSRCSTRAGNTRKLFGGYSTESSFLGWILGRRLPMLRPAILHLPLLRLASSQQAFSHESHESSKRGPIVVDHL</sequence>
<gene>
    <name evidence="1" type="ORF">HPB52_020351</name>
</gene>
<comment type="caution">
    <text evidence="1">The sequence shown here is derived from an EMBL/GenBank/DDBJ whole genome shotgun (WGS) entry which is preliminary data.</text>
</comment>
<evidence type="ECO:0000313" key="1">
    <source>
        <dbReference type="EMBL" id="KAH7944494.1"/>
    </source>
</evidence>